<evidence type="ECO:0000256" key="2">
    <source>
        <dbReference type="ARBA" id="ARBA00022533"/>
    </source>
</evidence>
<dbReference type="PANTHER" id="PTHR43128:SF31">
    <property type="entry name" value="L-LACTATE DEHYDROGENASE"/>
    <property type="match status" value="1"/>
</dbReference>
<dbReference type="OrthoDB" id="9802969at2"/>
<feature type="binding site" evidence="6">
    <location>
        <position position="96"/>
    </location>
    <ligand>
        <name>NAD(+)</name>
        <dbReference type="ChEBI" id="CHEBI:57540"/>
    </ligand>
</feature>
<dbReference type="InterPro" id="IPR001557">
    <property type="entry name" value="L-lactate/malate_DH"/>
</dbReference>
<keyword evidence="3" id="KW-0597">Phosphoprotein</keyword>
<reference evidence="10 11" key="1">
    <citation type="submission" date="2019-10" db="EMBL/GenBank/DDBJ databases">
        <authorList>
            <person name="Dong K."/>
        </authorList>
    </citation>
    <scope>NUCLEOTIDE SEQUENCE [LARGE SCALE GENOMIC DNA]</scope>
    <source>
        <strain evidence="10 11">DSM 28960</strain>
    </source>
</reference>
<evidence type="ECO:0000259" key="9">
    <source>
        <dbReference type="Pfam" id="PF02866"/>
    </source>
</evidence>
<gene>
    <name evidence="10" type="ORF">GHI93_05320</name>
</gene>
<dbReference type="EMBL" id="WITJ01000006">
    <property type="protein sequence ID" value="MQW39359.1"/>
    <property type="molecule type" value="Genomic_DNA"/>
</dbReference>
<dbReference type="InterPro" id="IPR022383">
    <property type="entry name" value="Lactate/malate_DH_C"/>
</dbReference>
<proteinExistence type="inferred from homology"/>
<keyword evidence="4 7" id="KW-0560">Oxidoreductase</keyword>
<dbReference type="InterPro" id="IPR036291">
    <property type="entry name" value="NAD(P)-bd_dom_sf"/>
</dbReference>
<sequence length="304" mass="32983">MRKVGIIGLGHVGATVALDIVQGGFADELVLIDKNPEIARAEVFDLWDSLALQPYHVKIYAGDYHDLRDADVVLSTLGHIDAIKPGGDRFTELRLNAPEVKQVSDDLNASGFSGILIATTNPNDVIVEMYSHYLNLSQSRILGTGTYLDTARMKRQVAGHLNLDPRCVEGYALGEHGNSQFVAWSTVRVAGRLFSEIAKEKGLNLDAIEEDSRQGGFAVFNTKHYTNVAIAAATVGLMNLVLSDAKSSAICSHYDPQFNSYISTPALIGKNGVEGLIELPLTADEKVKLQASADEIQNKIKLFS</sequence>
<evidence type="ECO:0000256" key="7">
    <source>
        <dbReference type="RuleBase" id="RU003369"/>
    </source>
</evidence>
<dbReference type="Proteomes" id="UP000439550">
    <property type="component" value="Unassembled WGS sequence"/>
</dbReference>
<organism evidence="10 11">
    <name type="scientific">Lactococcus hircilactis</name>
    <dbReference type="NCBI Taxonomy" id="1494462"/>
    <lineage>
        <taxon>Bacteria</taxon>
        <taxon>Bacillati</taxon>
        <taxon>Bacillota</taxon>
        <taxon>Bacilli</taxon>
        <taxon>Lactobacillales</taxon>
        <taxon>Streptococcaceae</taxon>
        <taxon>Lactococcus</taxon>
    </lineage>
</organism>
<evidence type="ECO:0000256" key="5">
    <source>
        <dbReference type="PIRSR" id="PIRSR000102-1"/>
    </source>
</evidence>
<evidence type="ECO:0000256" key="3">
    <source>
        <dbReference type="ARBA" id="ARBA00022553"/>
    </source>
</evidence>
<dbReference type="RefSeq" id="WP_153496036.1">
    <property type="nucleotide sequence ID" value="NZ_CBCRWP010000003.1"/>
</dbReference>
<dbReference type="SUPFAM" id="SSF51735">
    <property type="entry name" value="NAD(P)-binding Rossmann-fold domains"/>
    <property type="match status" value="1"/>
</dbReference>
<protein>
    <submittedName>
        <fullName evidence="10">L-lactate dehydrogenase</fullName>
    </submittedName>
</protein>
<dbReference type="GO" id="GO:0006089">
    <property type="term" value="P:lactate metabolic process"/>
    <property type="evidence" value="ECO:0007669"/>
    <property type="project" value="TreeGrafter"/>
</dbReference>
<dbReference type="PIRSF" id="PIRSF000102">
    <property type="entry name" value="Lac_mal_DH"/>
    <property type="match status" value="1"/>
</dbReference>
<comment type="similarity">
    <text evidence="1">Belongs to the LDH/MDH superfamily. LDH family.</text>
</comment>
<dbReference type="PROSITE" id="PS00064">
    <property type="entry name" value="L_LDH"/>
    <property type="match status" value="1"/>
</dbReference>
<keyword evidence="11" id="KW-1185">Reference proteome</keyword>
<feature type="domain" description="Lactate/malate dehydrogenase N-terminal" evidence="8">
    <location>
        <begin position="3"/>
        <end position="143"/>
    </location>
</feature>
<dbReference type="Gene3D" id="3.40.50.720">
    <property type="entry name" value="NAD(P)-binding Rossmann-like Domain"/>
    <property type="match status" value="1"/>
</dbReference>
<feature type="binding site" evidence="6">
    <location>
        <position position="33"/>
    </location>
    <ligand>
        <name>NAD(+)</name>
        <dbReference type="ChEBI" id="CHEBI:57540"/>
    </ligand>
</feature>
<evidence type="ECO:0000256" key="1">
    <source>
        <dbReference type="ARBA" id="ARBA00006054"/>
    </source>
</evidence>
<dbReference type="Gene3D" id="3.90.110.10">
    <property type="entry name" value="Lactate dehydrogenase/glycoside hydrolase, family 4, C-terminal"/>
    <property type="match status" value="1"/>
</dbReference>
<keyword evidence="6" id="KW-0520">NAD</keyword>
<dbReference type="InterPro" id="IPR001236">
    <property type="entry name" value="Lactate/malate_DH_N"/>
</dbReference>
<evidence type="ECO:0000256" key="6">
    <source>
        <dbReference type="PIRSR" id="PIRSR000102-3"/>
    </source>
</evidence>
<dbReference type="PRINTS" id="PR00086">
    <property type="entry name" value="LLDHDRGNASE"/>
</dbReference>
<accession>A0A7X1Z7Q7</accession>
<dbReference type="PANTHER" id="PTHR43128">
    <property type="entry name" value="L-2-HYDROXYCARBOXYLATE DEHYDROGENASE (NAD(P)(+))"/>
    <property type="match status" value="1"/>
</dbReference>
<evidence type="ECO:0000256" key="4">
    <source>
        <dbReference type="ARBA" id="ARBA00023002"/>
    </source>
</evidence>
<evidence type="ECO:0000313" key="11">
    <source>
        <dbReference type="Proteomes" id="UP000439550"/>
    </source>
</evidence>
<dbReference type="AlphaFoldDB" id="A0A7X1Z7Q7"/>
<dbReference type="SUPFAM" id="SSF56327">
    <property type="entry name" value="LDH C-terminal domain-like"/>
    <property type="match status" value="1"/>
</dbReference>
<dbReference type="InterPro" id="IPR015955">
    <property type="entry name" value="Lactate_DH/Glyco_Ohase_4_C"/>
</dbReference>
<evidence type="ECO:0000259" key="8">
    <source>
        <dbReference type="Pfam" id="PF00056"/>
    </source>
</evidence>
<dbReference type="Pfam" id="PF02866">
    <property type="entry name" value="Ldh_1_C"/>
    <property type="match status" value="1"/>
</dbReference>
<dbReference type="Pfam" id="PF00056">
    <property type="entry name" value="Ldh_1_N"/>
    <property type="match status" value="1"/>
</dbReference>
<dbReference type="GO" id="GO:0004459">
    <property type="term" value="F:L-lactate dehydrogenase (NAD+) activity"/>
    <property type="evidence" value="ECO:0007669"/>
    <property type="project" value="InterPro"/>
</dbReference>
<comment type="caution">
    <text evidence="10">The sequence shown here is derived from an EMBL/GenBank/DDBJ whole genome shotgun (WGS) entry which is preliminary data.</text>
</comment>
<keyword evidence="2" id="KW-0021">Allosteric enzyme</keyword>
<feature type="domain" description="Lactate/malate dehydrogenase C-terminal" evidence="9">
    <location>
        <begin position="146"/>
        <end position="301"/>
    </location>
</feature>
<feature type="binding site" evidence="6">
    <location>
        <begin position="8"/>
        <end position="13"/>
    </location>
    <ligand>
        <name>NAD(+)</name>
        <dbReference type="ChEBI" id="CHEBI:57540"/>
    </ligand>
</feature>
<evidence type="ECO:0000313" key="10">
    <source>
        <dbReference type="EMBL" id="MQW39359.1"/>
    </source>
</evidence>
<name>A0A7X1Z7Q7_9LACT</name>
<feature type="active site" description="Proton acceptor" evidence="5">
    <location>
        <position position="176"/>
    </location>
</feature>
<dbReference type="InterPro" id="IPR018177">
    <property type="entry name" value="L-lactate_DH_AS"/>
</dbReference>